<protein>
    <submittedName>
        <fullName evidence="12">Dihydroorotate dehydrogenase electron transfer subunit</fullName>
    </submittedName>
</protein>
<dbReference type="RefSeq" id="WP_315571892.1">
    <property type="nucleotide sequence ID" value="NZ_CP118868.1"/>
</dbReference>
<evidence type="ECO:0000256" key="10">
    <source>
        <dbReference type="ARBA" id="ARBA00034078"/>
    </source>
</evidence>
<keyword evidence="13" id="KW-1185">Reference proteome</keyword>
<reference evidence="12 13" key="1">
    <citation type="submission" date="2023-02" db="EMBL/GenBank/DDBJ databases">
        <title>Novel Oscillospiraceae bacterial genomes.</title>
        <authorList>
            <person name="Srinivasan S."/>
            <person name="Austin M.N."/>
            <person name="Fiedler T.L."/>
            <person name="Strenk S.M."/>
            <person name="Agnew K.J."/>
            <person name="Nagana Gowda G.A."/>
            <person name="Raftery D."/>
            <person name="Beamer M.A."/>
            <person name="Achilles S.L."/>
            <person name="Wiesenfeld H.C."/>
            <person name="Fredricks D.N."/>
            <person name="Hillier S.L."/>
        </authorList>
    </citation>
    <scope>NUCLEOTIDE SEQUENCE [LARGE SCALE GENOMIC DNA]</scope>
    <source>
        <strain evidence="12 13">CHIC02 1186E3-8</strain>
    </source>
</reference>
<accession>A0ABY8C8P7</accession>
<evidence type="ECO:0000313" key="12">
    <source>
        <dbReference type="EMBL" id="WEG35792.1"/>
    </source>
</evidence>
<dbReference type="Gene3D" id="2.40.30.10">
    <property type="entry name" value="Translation factors"/>
    <property type="match status" value="1"/>
</dbReference>
<dbReference type="Gene3D" id="3.40.50.80">
    <property type="entry name" value="Nucleotide-binding domain of ferredoxin-NADP reductase (FNR) module"/>
    <property type="match status" value="1"/>
</dbReference>
<evidence type="ECO:0000259" key="11">
    <source>
        <dbReference type="Pfam" id="PF10418"/>
    </source>
</evidence>
<name>A0ABY8C8P7_9FIRM</name>
<dbReference type="InterPro" id="IPR012165">
    <property type="entry name" value="Cyt_c3_hydrogenase_gsu"/>
</dbReference>
<dbReference type="Proteomes" id="UP001220478">
    <property type="component" value="Chromosome"/>
</dbReference>
<feature type="domain" description="Dihydroorotate dehydrogenase electron transfer subunit iron-sulphur cluster binding" evidence="11">
    <location>
        <begin position="225"/>
        <end position="261"/>
    </location>
</feature>
<evidence type="ECO:0000256" key="2">
    <source>
        <dbReference type="ARBA" id="ARBA00022448"/>
    </source>
</evidence>
<keyword evidence="6" id="KW-0274">FAD</keyword>
<evidence type="ECO:0000313" key="13">
    <source>
        <dbReference type="Proteomes" id="UP001220478"/>
    </source>
</evidence>
<keyword evidence="3" id="KW-0285">Flavoprotein</keyword>
<proteinExistence type="inferred from homology"/>
<evidence type="ECO:0000256" key="7">
    <source>
        <dbReference type="ARBA" id="ARBA00022982"/>
    </source>
</evidence>
<dbReference type="InterPro" id="IPR037117">
    <property type="entry name" value="Dihydroorotate_DH_ele_sf"/>
</dbReference>
<evidence type="ECO:0000256" key="9">
    <source>
        <dbReference type="ARBA" id="ARBA00023014"/>
    </source>
</evidence>
<dbReference type="Gene3D" id="2.10.240.10">
    <property type="entry name" value="Dihydroorotate dehydrogenase, electron transfer subunit"/>
    <property type="match status" value="1"/>
</dbReference>
<evidence type="ECO:0000256" key="8">
    <source>
        <dbReference type="ARBA" id="ARBA00023004"/>
    </source>
</evidence>
<keyword evidence="9" id="KW-0411">Iron-sulfur</keyword>
<evidence type="ECO:0000256" key="3">
    <source>
        <dbReference type="ARBA" id="ARBA00022630"/>
    </source>
</evidence>
<organism evidence="12 13">
    <name type="scientific">Amygdalobacter indicium</name>
    <dbReference type="NCBI Taxonomy" id="3029272"/>
    <lineage>
        <taxon>Bacteria</taxon>
        <taxon>Bacillati</taxon>
        <taxon>Bacillota</taxon>
        <taxon>Clostridia</taxon>
        <taxon>Eubacteriales</taxon>
        <taxon>Oscillospiraceae</taxon>
        <taxon>Amygdalobacter</taxon>
    </lineage>
</organism>
<dbReference type="Pfam" id="PF10418">
    <property type="entry name" value="DHODB_Fe-S_bind"/>
    <property type="match status" value="1"/>
</dbReference>
<sequence length="263" mass="28960">MAHKTAYEKVEIIGNYPIAGEVYELTVACKREVEPGQFFMLKGFSDINMLPRPISINTCTKDTLTFQYAIVGKGTKELALKKSGDYLEILGPLGNGFLQEELNLPHLPQRKIKIALVAGGIGIAPFRYLSQKLAAVKSKLPADLQDNLQVDLYAGFRSEVYGITGMEEYVDHIHIATNDGTCGHRGYITEILPADYDYIYACGPTVMLRSLQQQAFKGQLYLSLENRMACGIGACLACSCRTTAGMKRVCKEGPVFAAREVCL</sequence>
<dbReference type="NCBIfam" id="NF000798">
    <property type="entry name" value="PRK00054.1-3"/>
    <property type="match status" value="1"/>
</dbReference>
<keyword evidence="2" id="KW-0813">Transport</keyword>
<dbReference type="PANTHER" id="PTHR43513:SF3">
    <property type="entry name" value="DIHYDROOROTATE DEHYDROGENASE B (NAD(+)), ELECTRON TRANSFER SUBUNIT-RELATED"/>
    <property type="match status" value="1"/>
</dbReference>
<dbReference type="InterPro" id="IPR019480">
    <property type="entry name" value="Dihydroorotate_DH_Fe-S-bd"/>
</dbReference>
<keyword evidence="5" id="KW-0479">Metal-binding</keyword>
<dbReference type="InterPro" id="IPR017938">
    <property type="entry name" value="Riboflavin_synthase-like_b-brl"/>
</dbReference>
<keyword evidence="7" id="KW-0249">Electron transport</keyword>
<dbReference type="SUPFAM" id="SSF63380">
    <property type="entry name" value="Riboflavin synthase domain-like"/>
    <property type="match status" value="1"/>
</dbReference>
<dbReference type="InterPro" id="IPR039261">
    <property type="entry name" value="FNR_nucleotide-bd"/>
</dbReference>
<dbReference type="InterPro" id="IPR050353">
    <property type="entry name" value="PyrK_electron_transfer"/>
</dbReference>
<keyword evidence="8" id="KW-0408">Iron</keyword>
<evidence type="ECO:0000256" key="6">
    <source>
        <dbReference type="ARBA" id="ARBA00022827"/>
    </source>
</evidence>
<dbReference type="PANTHER" id="PTHR43513">
    <property type="entry name" value="DIHYDROOROTATE DEHYDROGENASE B (NAD(+)), ELECTRON TRANSFER SUBUNIT"/>
    <property type="match status" value="1"/>
</dbReference>
<gene>
    <name evidence="12" type="ORF">PYS61_01110</name>
</gene>
<evidence type="ECO:0000256" key="1">
    <source>
        <dbReference type="ARBA" id="ARBA00006422"/>
    </source>
</evidence>
<dbReference type="EMBL" id="CP118868">
    <property type="protein sequence ID" value="WEG35792.1"/>
    <property type="molecule type" value="Genomic_DNA"/>
</dbReference>
<comment type="cofactor">
    <cofactor evidence="10">
        <name>[2Fe-2S] cluster</name>
        <dbReference type="ChEBI" id="CHEBI:190135"/>
    </cofactor>
</comment>
<comment type="similarity">
    <text evidence="1">Belongs to the PyrK family.</text>
</comment>
<dbReference type="SUPFAM" id="SSF52343">
    <property type="entry name" value="Ferredoxin reductase-like, C-terminal NADP-linked domain"/>
    <property type="match status" value="1"/>
</dbReference>
<evidence type="ECO:0000256" key="5">
    <source>
        <dbReference type="ARBA" id="ARBA00022723"/>
    </source>
</evidence>
<dbReference type="CDD" id="cd06218">
    <property type="entry name" value="DHOD_e_trans"/>
    <property type="match status" value="1"/>
</dbReference>
<dbReference type="PIRSF" id="PIRSF006816">
    <property type="entry name" value="Cyc3_hyd_g"/>
    <property type="match status" value="1"/>
</dbReference>
<evidence type="ECO:0000256" key="4">
    <source>
        <dbReference type="ARBA" id="ARBA00022714"/>
    </source>
</evidence>
<keyword evidence="4" id="KW-0001">2Fe-2S</keyword>